<accession>A0AA35R6C4</accession>
<feature type="non-terminal residue" evidence="9">
    <location>
        <position position="170"/>
    </location>
</feature>
<dbReference type="PROSITE" id="PS50011">
    <property type="entry name" value="PROTEIN_KINASE_DOM"/>
    <property type="match status" value="1"/>
</dbReference>
<dbReference type="PRINTS" id="PR00109">
    <property type="entry name" value="TYRKINASE"/>
</dbReference>
<dbReference type="GO" id="GO:0004714">
    <property type="term" value="F:transmembrane receptor protein tyrosine kinase activity"/>
    <property type="evidence" value="ECO:0007669"/>
    <property type="project" value="TreeGrafter"/>
</dbReference>
<comment type="subcellular location">
    <subcellularLocation>
        <location evidence="1">Endomembrane system</location>
    </subcellularLocation>
</comment>
<keyword evidence="4" id="KW-0418">Kinase</keyword>
<evidence type="ECO:0000256" key="6">
    <source>
        <dbReference type="ARBA" id="ARBA00023136"/>
    </source>
</evidence>
<dbReference type="InterPro" id="IPR020635">
    <property type="entry name" value="Tyr_kinase_cat_dom"/>
</dbReference>
<dbReference type="Proteomes" id="UP001174909">
    <property type="component" value="Unassembled WGS sequence"/>
</dbReference>
<dbReference type="InterPro" id="IPR000719">
    <property type="entry name" value="Prot_kinase_dom"/>
</dbReference>
<evidence type="ECO:0000256" key="1">
    <source>
        <dbReference type="ARBA" id="ARBA00004308"/>
    </source>
</evidence>
<dbReference type="GO" id="GO:0012505">
    <property type="term" value="C:endomembrane system"/>
    <property type="evidence" value="ECO:0007669"/>
    <property type="project" value="UniProtKB-SubCell"/>
</dbReference>
<dbReference type="PANTHER" id="PTHR24416:SF539">
    <property type="entry name" value="RECEPTOR PROTEIN-TYROSINE KINASE"/>
    <property type="match status" value="1"/>
</dbReference>
<evidence type="ECO:0000256" key="5">
    <source>
        <dbReference type="ARBA" id="ARBA00022840"/>
    </source>
</evidence>
<keyword evidence="9" id="KW-0675">Receptor</keyword>
<dbReference type="GO" id="GO:0007169">
    <property type="term" value="P:cell surface receptor protein tyrosine kinase signaling pathway"/>
    <property type="evidence" value="ECO:0007669"/>
    <property type="project" value="TreeGrafter"/>
</dbReference>
<keyword evidence="7" id="KW-0829">Tyrosine-protein kinase</keyword>
<evidence type="ECO:0000313" key="10">
    <source>
        <dbReference type="Proteomes" id="UP001174909"/>
    </source>
</evidence>
<dbReference type="GO" id="GO:0043235">
    <property type="term" value="C:receptor complex"/>
    <property type="evidence" value="ECO:0007669"/>
    <property type="project" value="TreeGrafter"/>
</dbReference>
<dbReference type="GO" id="GO:0005524">
    <property type="term" value="F:ATP binding"/>
    <property type="evidence" value="ECO:0007669"/>
    <property type="project" value="UniProtKB-KW"/>
</dbReference>
<dbReference type="GO" id="GO:0048468">
    <property type="term" value="P:cell development"/>
    <property type="evidence" value="ECO:0007669"/>
    <property type="project" value="UniProtKB-ARBA"/>
</dbReference>
<dbReference type="FunFam" id="1.10.510.10:FF:001512">
    <property type="entry name" value="Receptor tyrosine-protein kinase erbB-2"/>
    <property type="match status" value="1"/>
</dbReference>
<keyword evidence="3" id="KW-0547">Nucleotide-binding</keyword>
<dbReference type="InterPro" id="IPR050122">
    <property type="entry name" value="RTK"/>
</dbReference>
<keyword evidence="10" id="KW-1185">Reference proteome</keyword>
<proteinExistence type="predicted"/>
<dbReference type="PANTHER" id="PTHR24416">
    <property type="entry name" value="TYROSINE-PROTEIN KINASE RECEPTOR"/>
    <property type="match status" value="1"/>
</dbReference>
<evidence type="ECO:0000256" key="4">
    <source>
        <dbReference type="ARBA" id="ARBA00022777"/>
    </source>
</evidence>
<keyword evidence="2" id="KW-0808">Transferase</keyword>
<organism evidence="9 10">
    <name type="scientific">Geodia barretti</name>
    <name type="common">Barrett's horny sponge</name>
    <dbReference type="NCBI Taxonomy" id="519541"/>
    <lineage>
        <taxon>Eukaryota</taxon>
        <taxon>Metazoa</taxon>
        <taxon>Porifera</taxon>
        <taxon>Demospongiae</taxon>
        <taxon>Heteroscleromorpha</taxon>
        <taxon>Tetractinellida</taxon>
        <taxon>Astrophorina</taxon>
        <taxon>Geodiidae</taxon>
        <taxon>Geodia</taxon>
    </lineage>
</organism>
<dbReference type="InterPro" id="IPR001245">
    <property type="entry name" value="Ser-Thr/Tyr_kinase_cat_dom"/>
</dbReference>
<dbReference type="GO" id="GO:0005886">
    <property type="term" value="C:plasma membrane"/>
    <property type="evidence" value="ECO:0007669"/>
    <property type="project" value="TreeGrafter"/>
</dbReference>
<dbReference type="GO" id="GO:0050793">
    <property type="term" value="P:regulation of developmental process"/>
    <property type="evidence" value="ECO:0007669"/>
    <property type="project" value="UniProtKB-ARBA"/>
</dbReference>
<evidence type="ECO:0000256" key="3">
    <source>
        <dbReference type="ARBA" id="ARBA00022741"/>
    </source>
</evidence>
<evidence type="ECO:0000256" key="7">
    <source>
        <dbReference type="ARBA" id="ARBA00023137"/>
    </source>
</evidence>
<dbReference type="Gene3D" id="1.10.510.10">
    <property type="entry name" value="Transferase(Phosphotransferase) domain 1"/>
    <property type="match status" value="1"/>
</dbReference>
<dbReference type="SMART" id="SM00219">
    <property type="entry name" value="TyrKc"/>
    <property type="match status" value="1"/>
</dbReference>
<protein>
    <submittedName>
        <fullName evidence="9">Ephrin type-B receptor 1</fullName>
    </submittedName>
</protein>
<dbReference type="InterPro" id="IPR011009">
    <property type="entry name" value="Kinase-like_dom_sf"/>
</dbReference>
<evidence type="ECO:0000259" key="8">
    <source>
        <dbReference type="PROSITE" id="PS50011"/>
    </source>
</evidence>
<keyword evidence="6" id="KW-0472">Membrane</keyword>
<dbReference type="SUPFAM" id="SSF56112">
    <property type="entry name" value="Protein kinase-like (PK-like)"/>
    <property type="match status" value="1"/>
</dbReference>
<dbReference type="InterPro" id="IPR008266">
    <property type="entry name" value="Tyr_kinase_AS"/>
</dbReference>
<reference evidence="9" key="1">
    <citation type="submission" date="2023-03" db="EMBL/GenBank/DDBJ databases">
        <authorList>
            <person name="Steffen K."/>
            <person name="Cardenas P."/>
        </authorList>
    </citation>
    <scope>NUCLEOTIDE SEQUENCE</scope>
</reference>
<dbReference type="PROSITE" id="PS00109">
    <property type="entry name" value="PROTEIN_KINASE_TYR"/>
    <property type="match status" value="1"/>
</dbReference>
<keyword evidence="5" id="KW-0067">ATP-binding</keyword>
<dbReference type="EMBL" id="CASHTH010000549">
    <property type="protein sequence ID" value="CAI8003956.1"/>
    <property type="molecule type" value="Genomic_DNA"/>
</dbReference>
<sequence>QPLIVLEILVKGDLKRQLRSLKPKRHGQEVSVNCPGILLSYCRQVAAGMAYLQSRDFVHRDLAARNILISCDDICKIADFGLARHLCNTESHSGSWTGRIPVRWTAPEAIQRREFTSACDVWSFGVMVWEIWSLGSRPYTSHLIHSRYCVRWQKVIEWLPHQVVPPLSTN</sequence>
<name>A0AA35R6C4_GEOBA</name>
<dbReference type="AlphaFoldDB" id="A0AA35R6C4"/>
<comment type="caution">
    <text evidence="9">The sequence shown here is derived from an EMBL/GenBank/DDBJ whole genome shotgun (WGS) entry which is preliminary data.</text>
</comment>
<feature type="domain" description="Protein kinase" evidence="8">
    <location>
        <begin position="1"/>
        <end position="170"/>
    </location>
</feature>
<evidence type="ECO:0000256" key="2">
    <source>
        <dbReference type="ARBA" id="ARBA00022679"/>
    </source>
</evidence>
<gene>
    <name evidence="9" type="ORF">GBAR_LOCUS3806</name>
</gene>
<evidence type="ECO:0000313" key="9">
    <source>
        <dbReference type="EMBL" id="CAI8003956.1"/>
    </source>
</evidence>
<dbReference type="Pfam" id="PF07714">
    <property type="entry name" value="PK_Tyr_Ser-Thr"/>
    <property type="match status" value="1"/>
</dbReference>